<evidence type="ECO:0000313" key="1">
    <source>
        <dbReference type="EMBL" id="MBP2201513.1"/>
    </source>
</evidence>
<dbReference type="AlphaFoldDB" id="A0A8J7S522"/>
<gene>
    <name evidence="1" type="ORF">J3E07_000925</name>
</gene>
<dbReference type="Proteomes" id="UP000740329">
    <property type="component" value="Unassembled WGS sequence"/>
</dbReference>
<proteinExistence type="predicted"/>
<sequence length="38" mass="4051">MGNNIANNINNIVTNIDNTSNNIDNAVIIGTLLPKLTL</sequence>
<accession>A0A8J7S522</accession>
<reference evidence="1" key="1">
    <citation type="submission" date="2021-03" db="EMBL/GenBank/DDBJ databases">
        <title>Genomic Encyclopedia of Type Strains, Phase IV (KMG-V): Genome sequencing to study the core and pangenomes of soil and plant-associated prokaryotes.</title>
        <authorList>
            <person name="Whitman W."/>
        </authorList>
    </citation>
    <scope>NUCLEOTIDE SEQUENCE</scope>
    <source>
        <strain evidence="1">C4</strain>
    </source>
</reference>
<evidence type="ECO:0000313" key="2">
    <source>
        <dbReference type="Proteomes" id="UP000740329"/>
    </source>
</evidence>
<organism evidence="1 2">
    <name type="scientific">Methanococcus voltae</name>
    <dbReference type="NCBI Taxonomy" id="2188"/>
    <lineage>
        <taxon>Archaea</taxon>
        <taxon>Methanobacteriati</taxon>
        <taxon>Methanobacteriota</taxon>
        <taxon>Methanomada group</taxon>
        <taxon>Methanococci</taxon>
        <taxon>Methanococcales</taxon>
        <taxon>Methanococcaceae</taxon>
        <taxon>Methanococcus</taxon>
    </lineage>
</organism>
<dbReference type="EMBL" id="JAGGMV010000002">
    <property type="protein sequence ID" value="MBP2201513.1"/>
    <property type="molecule type" value="Genomic_DNA"/>
</dbReference>
<name>A0A8J7S522_METVO</name>
<comment type="caution">
    <text evidence="1">The sequence shown here is derived from an EMBL/GenBank/DDBJ whole genome shotgun (WGS) entry which is preliminary data.</text>
</comment>
<protein>
    <submittedName>
        <fullName evidence="1">Uncharacterized protein</fullName>
    </submittedName>
</protein>